<proteinExistence type="inferred from homology"/>
<dbReference type="InterPro" id="IPR006702">
    <property type="entry name" value="CASP_dom"/>
</dbReference>
<keyword evidence="7 8" id="KW-0472">Membrane</keyword>
<gene>
    <name evidence="9" type="ORF">GH714_007695</name>
</gene>
<evidence type="ECO:0000256" key="2">
    <source>
        <dbReference type="ARBA" id="ARBA00007651"/>
    </source>
</evidence>
<organism evidence="9 10">
    <name type="scientific">Hevea brasiliensis</name>
    <name type="common">Para rubber tree</name>
    <name type="synonym">Siphonia brasiliensis</name>
    <dbReference type="NCBI Taxonomy" id="3981"/>
    <lineage>
        <taxon>Eukaryota</taxon>
        <taxon>Viridiplantae</taxon>
        <taxon>Streptophyta</taxon>
        <taxon>Embryophyta</taxon>
        <taxon>Tracheophyta</taxon>
        <taxon>Spermatophyta</taxon>
        <taxon>Magnoliopsida</taxon>
        <taxon>eudicotyledons</taxon>
        <taxon>Gunneridae</taxon>
        <taxon>Pentapetalae</taxon>
        <taxon>rosids</taxon>
        <taxon>fabids</taxon>
        <taxon>Malpighiales</taxon>
        <taxon>Euphorbiaceae</taxon>
        <taxon>Crotonoideae</taxon>
        <taxon>Micrandreae</taxon>
        <taxon>Hevea</taxon>
    </lineage>
</organism>
<dbReference type="Proteomes" id="UP000467840">
    <property type="component" value="Chromosome 9"/>
</dbReference>
<evidence type="ECO:0000256" key="5">
    <source>
        <dbReference type="ARBA" id="ARBA00022692"/>
    </source>
</evidence>
<dbReference type="OrthoDB" id="685197at2759"/>
<dbReference type="AlphaFoldDB" id="A0A6A6LZN1"/>
<evidence type="ECO:0000313" key="10">
    <source>
        <dbReference type="Proteomes" id="UP000467840"/>
    </source>
</evidence>
<comment type="subunit">
    <text evidence="3 8">Homodimer and heterodimers.</text>
</comment>
<comment type="similarity">
    <text evidence="2 8">Belongs to the Casparian strip membrane proteins (CASP) family.</text>
</comment>
<evidence type="ECO:0000256" key="4">
    <source>
        <dbReference type="ARBA" id="ARBA00022475"/>
    </source>
</evidence>
<evidence type="ECO:0000256" key="3">
    <source>
        <dbReference type="ARBA" id="ARBA00011489"/>
    </source>
</evidence>
<keyword evidence="4 8" id="KW-1003">Cell membrane</keyword>
<evidence type="ECO:0000256" key="1">
    <source>
        <dbReference type="ARBA" id="ARBA00004651"/>
    </source>
</evidence>
<evidence type="ECO:0000256" key="7">
    <source>
        <dbReference type="ARBA" id="ARBA00023136"/>
    </source>
</evidence>
<evidence type="ECO:0000313" key="9">
    <source>
        <dbReference type="EMBL" id="KAF2305708.1"/>
    </source>
</evidence>
<feature type="transmembrane region" description="Helical" evidence="8">
    <location>
        <begin position="94"/>
        <end position="114"/>
    </location>
</feature>
<reference evidence="9 10" key="1">
    <citation type="journal article" date="2020" name="Mol. Plant">
        <title>The Chromosome-Based Rubber Tree Genome Provides New Insights into Spurge Genome Evolution and Rubber Biosynthesis.</title>
        <authorList>
            <person name="Liu J."/>
            <person name="Shi C."/>
            <person name="Shi C.C."/>
            <person name="Li W."/>
            <person name="Zhang Q.J."/>
            <person name="Zhang Y."/>
            <person name="Li K."/>
            <person name="Lu H.F."/>
            <person name="Shi C."/>
            <person name="Zhu S.T."/>
            <person name="Xiao Z.Y."/>
            <person name="Nan H."/>
            <person name="Yue Y."/>
            <person name="Zhu X.G."/>
            <person name="Wu Y."/>
            <person name="Hong X.N."/>
            <person name="Fan G.Y."/>
            <person name="Tong Y."/>
            <person name="Zhang D."/>
            <person name="Mao C.L."/>
            <person name="Liu Y.L."/>
            <person name="Hao S.J."/>
            <person name="Liu W.Q."/>
            <person name="Lv M.Q."/>
            <person name="Zhang H.B."/>
            <person name="Liu Y."/>
            <person name="Hu-Tang G.R."/>
            <person name="Wang J.P."/>
            <person name="Wang J.H."/>
            <person name="Sun Y.H."/>
            <person name="Ni S.B."/>
            <person name="Chen W.B."/>
            <person name="Zhang X.C."/>
            <person name="Jiao Y.N."/>
            <person name="Eichler E.E."/>
            <person name="Li G.H."/>
            <person name="Liu X."/>
            <person name="Gao L.Z."/>
        </authorList>
    </citation>
    <scope>NUCLEOTIDE SEQUENCE [LARGE SCALE GENOMIC DNA]</scope>
    <source>
        <strain evidence="10">cv. GT1</strain>
        <tissue evidence="9">Leaf</tissue>
    </source>
</reference>
<feature type="transmembrane region" description="Helical" evidence="8">
    <location>
        <begin position="50"/>
        <end position="74"/>
    </location>
</feature>
<sequence>MAPKSVRISCILRLLTLGALVASIVVLVTNKFTSVNGGKTSFKDIIAYRYVLATACVGSLYMTIQIPFGVYYSFKGKRLIRNDFLPNLDFFGDKIVAFLLATGVGAGFAVSFELKRIVKEVLRKFAASPLIQEQESKSLKFLDRANIATGLLFLGFFCVAILSVLSSINRTSSSKGFFLG</sequence>
<feature type="transmembrane region" description="Helical" evidence="8">
    <location>
        <begin position="6"/>
        <end position="29"/>
    </location>
</feature>
<dbReference type="EMBL" id="JAAGAX010000008">
    <property type="protein sequence ID" value="KAF2305708.1"/>
    <property type="molecule type" value="Genomic_DNA"/>
</dbReference>
<keyword evidence="5 8" id="KW-0812">Transmembrane</keyword>
<comment type="caution">
    <text evidence="9">The sequence shown here is derived from an EMBL/GenBank/DDBJ whole genome shotgun (WGS) entry which is preliminary data.</text>
</comment>
<keyword evidence="10" id="KW-1185">Reference proteome</keyword>
<comment type="subcellular location">
    <subcellularLocation>
        <location evidence="1 8">Cell membrane</location>
        <topology evidence="1 8">Multi-pass membrane protein</topology>
    </subcellularLocation>
</comment>
<dbReference type="Pfam" id="PF04535">
    <property type="entry name" value="CASP_dom"/>
    <property type="match status" value="1"/>
</dbReference>
<evidence type="ECO:0000256" key="6">
    <source>
        <dbReference type="ARBA" id="ARBA00022989"/>
    </source>
</evidence>
<feature type="transmembrane region" description="Helical" evidence="8">
    <location>
        <begin position="147"/>
        <end position="168"/>
    </location>
</feature>
<dbReference type="PANTHER" id="PTHR33573:SF17">
    <property type="entry name" value="CASP-LIKE PROTEIN 4D1"/>
    <property type="match status" value="1"/>
</dbReference>
<keyword evidence="6 8" id="KW-1133">Transmembrane helix</keyword>
<dbReference type="GO" id="GO:0005886">
    <property type="term" value="C:plasma membrane"/>
    <property type="evidence" value="ECO:0007669"/>
    <property type="project" value="UniProtKB-SubCell"/>
</dbReference>
<evidence type="ECO:0000256" key="8">
    <source>
        <dbReference type="RuleBase" id="RU361233"/>
    </source>
</evidence>
<name>A0A6A6LZN1_HEVBR</name>
<protein>
    <recommendedName>
        <fullName evidence="8">CASP-like protein</fullName>
    </recommendedName>
</protein>
<accession>A0A6A6LZN1</accession>
<dbReference type="PANTHER" id="PTHR33573">
    <property type="entry name" value="CASP-LIKE PROTEIN 4A4"/>
    <property type="match status" value="1"/>
</dbReference>